<name>A0ABX7G6F7_9GAMM</name>
<evidence type="ECO:0000256" key="1">
    <source>
        <dbReference type="SAM" id="MobiDB-lite"/>
    </source>
</evidence>
<reference evidence="3 4" key="1">
    <citation type="journal article" date="2012" name="Antonie Van Leeuwenhoek">
        <title>Shewanella litorisediminis sp. nov., a gammaproteobacterium isolated from a tidal flat sediment.</title>
        <authorList>
            <person name="Lee M.H."/>
            <person name="Yoon J.H."/>
        </authorList>
    </citation>
    <scope>NUCLEOTIDE SEQUENCE [LARGE SCALE GENOMIC DNA]</scope>
    <source>
        <strain evidence="3 4">SMK1-12</strain>
    </source>
</reference>
<keyword evidence="2" id="KW-0732">Signal</keyword>
<feature type="signal peptide" evidence="2">
    <location>
        <begin position="1"/>
        <end position="24"/>
    </location>
</feature>
<sequence length="67" mass="6898">MSVFKGSFATVLGLCLTMFLAGCANTNMTGSDSSGEAGVEQEKTVTGSNSDCRAVKTTGSRLPSKRC</sequence>
<feature type="region of interest" description="Disordered" evidence="1">
    <location>
        <begin position="29"/>
        <end position="67"/>
    </location>
</feature>
<dbReference type="Proteomes" id="UP000596252">
    <property type="component" value="Chromosome"/>
</dbReference>
<gene>
    <name evidence="3" type="ORF">JQC75_05460</name>
</gene>
<feature type="compositionally biased region" description="Polar residues" evidence="1">
    <location>
        <begin position="44"/>
        <end position="61"/>
    </location>
</feature>
<dbReference type="EMBL" id="CP069213">
    <property type="protein sequence ID" value="QRH02859.1"/>
    <property type="molecule type" value="Genomic_DNA"/>
</dbReference>
<evidence type="ECO:0008006" key="5">
    <source>
        <dbReference type="Google" id="ProtNLM"/>
    </source>
</evidence>
<dbReference type="PROSITE" id="PS51257">
    <property type="entry name" value="PROKAR_LIPOPROTEIN"/>
    <property type="match status" value="1"/>
</dbReference>
<evidence type="ECO:0000313" key="4">
    <source>
        <dbReference type="Proteomes" id="UP000596252"/>
    </source>
</evidence>
<organism evidence="3 4">
    <name type="scientific">Shewanella litorisediminis</name>
    <dbReference type="NCBI Taxonomy" id="1173586"/>
    <lineage>
        <taxon>Bacteria</taxon>
        <taxon>Pseudomonadati</taxon>
        <taxon>Pseudomonadota</taxon>
        <taxon>Gammaproteobacteria</taxon>
        <taxon>Alteromonadales</taxon>
        <taxon>Shewanellaceae</taxon>
        <taxon>Shewanella</taxon>
    </lineage>
</organism>
<proteinExistence type="predicted"/>
<accession>A0ABX7G6F7</accession>
<dbReference type="RefSeq" id="WP_203326440.1">
    <property type="nucleotide sequence ID" value="NZ_CP069213.1"/>
</dbReference>
<protein>
    <recommendedName>
        <fullName evidence="5">Lipoprotein</fullName>
    </recommendedName>
</protein>
<evidence type="ECO:0000256" key="2">
    <source>
        <dbReference type="SAM" id="SignalP"/>
    </source>
</evidence>
<evidence type="ECO:0000313" key="3">
    <source>
        <dbReference type="EMBL" id="QRH02859.1"/>
    </source>
</evidence>
<keyword evidence="4" id="KW-1185">Reference proteome</keyword>
<feature type="chain" id="PRO_5046837799" description="Lipoprotein" evidence="2">
    <location>
        <begin position="25"/>
        <end position="67"/>
    </location>
</feature>